<dbReference type="eggNOG" id="COG0784">
    <property type="taxonomic scope" value="Bacteria"/>
</dbReference>
<dbReference type="NCBIfam" id="TIGR00229">
    <property type="entry name" value="sensory_box"/>
    <property type="match status" value="3"/>
</dbReference>
<gene>
    <name evidence="14" type="ordered locus">Dole_2700</name>
</gene>
<dbReference type="SUPFAM" id="SSF55785">
    <property type="entry name" value="PYP-like sensor domain (PAS domain)"/>
    <property type="match status" value="3"/>
</dbReference>
<evidence type="ECO:0000259" key="12">
    <source>
        <dbReference type="PROSITE" id="PS50112"/>
    </source>
</evidence>
<evidence type="ECO:0000256" key="1">
    <source>
        <dbReference type="ARBA" id="ARBA00000085"/>
    </source>
</evidence>
<comment type="catalytic activity">
    <reaction evidence="1">
        <text>ATP + protein L-histidine = ADP + protein N-phospho-L-histidine.</text>
        <dbReference type="EC" id="2.7.13.3"/>
    </reaction>
</comment>
<keyword evidence="5 14" id="KW-0418">Kinase</keyword>
<dbReference type="Gene3D" id="3.30.565.10">
    <property type="entry name" value="Histidine kinase-like ATPase, C-terminal domain"/>
    <property type="match status" value="1"/>
</dbReference>
<keyword evidence="4" id="KW-0808">Transferase</keyword>
<dbReference type="SUPFAM" id="SSF47384">
    <property type="entry name" value="Homodimeric domain of signal transducing histidine kinase"/>
    <property type="match status" value="1"/>
</dbReference>
<evidence type="ECO:0000259" key="10">
    <source>
        <dbReference type="PROSITE" id="PS50109"/>
    </source>
</evidence>
<keyword evidence="7" id="KW-0175">Coiled coil</keyword>
<accession>A8ZXC4</accession>
<dbReference type="EC" id="2.7.13.3" evidence="2"/>
<proteinExistence type="predicted"/>
<dbReference type="InterPro" id="IPR052162">
    <property type="entry name" value="Sensor_kinase/Photoreceptor"/>
</dbReference>
<dbReference type="Pfam" id="PF08447">
    <property type="entry name" value="PAS_3"/>
    <property type="match status" value="1"/>
</dbReference>
<dbReference type="InterPro" id="IPR003661">
    <property type="entry name" value="HisK_dim/P_dom"/>
</dbReference>
<dbReference type="SUPFAM" id="SSF55874">
    <property type="entry name" value="ATPase domain of HSP90 chaperone/DNA topoisomerase II/histidine kinase"/>
    <property type="match status" value="1"/>
</dbReference>
<dbReference type="PANTHER" id="PTHR43304">
    <property type="entry name" value="PHYTOCHROME-LIKE PROTEIN CPH1"/>
    <property type="match status" value="1"/>
</dbReference>
<sequence>MNHGLRLSKQLYLAAFLLLSISLLSVPFTLAGGDKHGALELTPEERIWLDENPDKLALWFNTEFPPIEFASDTGVFTGMGADVIALVEDLLDVAFIRQPCEDWNRHLTALASGECAIAPTIVATPEREAYAFFTQPYATVPVVIITRRGASHDMTINDLLGKRVAVVSGYATESYASRHSLRVGFNVVPVSNVVEGLHTVSLGHVDAFLENLAVAAYYIDREGISNLSVAGATDYAFAWSIGVSRRYPLLFSAIQKAIDAIPANEMQAAHRKWISLEVSNWLSPETWRLIWVIAGFGVLLIAGLIVITYALRRRLREKVANLEQAQQKIIEQADRLRLATEALQAGVWDSYPIQQKTHLSRQWCAMLGYPDAAREFPEEEFIRTFIHPDDLPAADKAFQGHIASGGHGQFEAEFRLRRADGTWCWVLCNGRAVEWDENGAVSRIIGLDVNIQSIKENQERLAASEARFRAVFENAPYAIVISDSETGQLLSANNEFLQRRGLDRTALSTANIWDFSSLPEEEAIDIINTLWTTGSIKNREATVTRKDGSLGHLLYSSVILEIEDKKQILTMTVDVTEKRQAEEALKQSEARFRSLFKMAPVPLAAISLNGEILDVNDRLTEVVGYTMDDAPTMDHWWRLAYPDPDYRKRLMAGWQDTIDRAAKSATPVTMGEIRVTCKNGIERTMIIGANRIEESLLISFFDITARKKAEAEREKLQEQLLQAQKLEAVGVLAGGVAHDFNNMLGAIIGFAELAIEATDSDSPQYKYLENILQAARHSADLTGQLLAFARKQTIVPTVLDLNASVEGLLKILSRLMGENIELAWQPGPGHCTVRLDPSQLNQVVTNLCINARDAIVDVGNITLETDTLFFDQDYCDTHAEFTPGEYVMLAVSDNGVGMDRQTMDHVFDPFFTTKKQGKGTGLGLATVYGIVKQNNGFISVYSEPGNGSTFRVYFPRHRAEEEEEPDRPESAEEPFTTGRKETILIVEDDPVLLEMGTIMVQRLGYSVMAAATPQEALEMVDTHGTAIDLMITDVVMPEMNGKYLADQIQEICPEIRLIFMSGYTANVIVHQGVLEEGIDFIQKPFSLQNLAAKIREVLKRTV</sequence>
<keyword evidence="9" id="KW-1133">Transmembrane helix</keyword>
<dbReference type="HOGENOM" id="CLU_284796_0_0_7"/>
<feature type="modified residue" description="4-aspartylphosphate" evidence="6">
    <location>
        <position position="1033"/>
    </location>
</feature>
<dbReference type="Gene3D" id="3.30.450.20">
    <property type="entry name" value="PAS domain"/>
    <property type="match status" value="3"/>
</dbReference>
<feature type="transmembrane region" description="Helical" evidence="9">
    <location>
        <begin position="289"/>
        <end position="311"/>
    </location>
</feature>
<evidence type="ECO:0000256" key="3">
    <source>
        <dbReference type="ARBA" id="ARBA00022553"/>
    </source>
</evidence>
<dbReference type="GO" id="GO:0000155">
    <property type="term" value="F:phosphorelay sensor kinase activity"/>
    <property type="evidence" value="ECO:0007669"/>
    <property type="project" value="InterPro"/>
</dbReference>
<dbReference type="CDD" id="cd00130">
    <property type="entry name" value="PAS"/>
    <property type="match status" value="2"/>
</dbReference>
<keyword evidence="9" id="KW-0812">Transmembrane</keyword>
<dbReference type="STRING" id="96561.Dole_2700"/>
<dbReference type="PRINTS" id="PR00344">
    <property type="entry name" value="BCTRLSENSOR"/>
</dbReference>
<dbReference type="SUPFAM" id="SSF53850">
    <property type="entry name" value="Periplasmic binding protein-like II"/>
    <property type="match status" value="1"/>
</dbReference>
<dbReference type="eggNOG" id="COG0834">
    <property type="taxonomic scope" value="Bacteria"/>
</dbReference>
<name>A8ZXC4_DESOH</name>
<dbReference type="InterPro" id="IPR035965">
    <property type="entry name" value="PAS-like_dom_sf"/>
</dbReference>
<feature type="domain" description="Histidine kinase" evidence="10">
    <location>
        <begin position="735"/>
        <end position="958"/>
    </location>
</feature>
<feature type="domain" description="PAC" evidence="13">
    <location>
        <begin position="537"/>
        <end position="587"/>
    </location>
</feature>
<dbReference type="SMART" id="SM00086">
    <property type="entry name" value="PAC"/>
    <property type="match status" value="3"/>
</dbReference>
<dbReference type="InterPro" id="IPR013655">
    <property type="entry name" value="PAS_fold_3"/>
</dbReference>
<evidence type="ECO:0000256" key="8">
    <source>
        <dbReference type="SAM" id="MobiDB-lite"/>
    </source>
</evidence>
<dbReference type="InterPro" id="IPR036097">
    <property type="entry name" value="HisK_dim/P_sf"/>
</dbReference>
<organism evidence="14 15">
    <name type="scientific">Desulfosudis oleivorans (strain DSM 6200 / JCM 39069 / Hxd3)</name>
    <name type="common">Desulfococcus oleovorans</name>
    <dbReference type="NCBI Taxonomy" id="96561"/>
    <lineage>
        <taxon>Bacteria</taxon>
        <taxon>Pseudomonadati</taxon>
        <taxon>Thermodesulfobacteriota</taxon>
        <taxon>Desulfobacteria</taxon>
        <taxon>Desulfobacterales</taxon>
        <taxon>Desulfosudaceae</taxon>
        <taxon>Desulfosudis</taxon>
    </lineage>
</organism>
<dbReference type="SMART" id="SM00091">
    <property type="entry name" value="PAS"/>
    <property type="match status" value="3"/>
</dbReference>
<dbReference type="SMART" id="SM00448">
    <property type="entry name" value="REC"/>
    <property type="match status" value="1"/>
</dbReference>
<evidence type="ECO:0000256" key="6">
    <source>
        <dbReference type="PROSITE-ProRule" id="PRU00169"/>
    </source>
</evidence>
<dbReference type="AlphaFoldDB" id="A8ZXC4"/>
<dbReference type="KEGG" id="dol:Dole_2700"/>
<evidence type="ECO:0000256" key="2">
    <source>
        <dbReference type="ARBA" id="ARBA00012438"/>
    </source>
</evidence>
<dbReference type="InterPro" id="IPR000700">
    <property type="entry name" value="PAS-assoc_C"/>
</dbReference>
<dbReference type="EMBL" id="CP000859">
    <property type="protein sequence ID" value="ABW68503.1"/>
    <property type="molecule type" value="Genomic_DNA"/>
</dbReference>
<dbReference type="PANTHER" id="PTHR43304:SF1">
    <property type="entry name" value="PAC DOMAIN-CONTAINING PROTEIN"/>
    <property type="match status" value="1"/>
</dbReference>
<feature type="domain" description="PAC" evidence="13">
    <location>
        <begin position="410"/>
        <end position="463"/>
    </location>
</feature>
<dbReference type="InterPro" id="IPR003594">
    <property type="entry name" value="HATPase_dom"/>
</dbReference>
<evidence type="ECO:0000313" key="15">
    <source>
        <dbReference type="Proteomes" id="UP000008561"/>
    </source>
</evidence>
<dbReference type="InterPro" id="IPR001610">
    <property type="entry name" value="PAC"/>
</dbReference>
<feature type="region of interest" description="Disordered" evidence="8">
    <location>
        <begin position="958"/>
        <end position="978"/>
    </location>
</feature>
<dbReference type="PROSITE" id="PS50113">
    <property type="entry name" value="PAC"/>
    <property type="match status" value="2"/>
</dbReference>
<dbReference type="Pfam" id="PF00497">
    <property type="entry name" value="SBP_bac_3"/>
    <property type="match status" value="1"/>
</dbReference>
<dbReference type="PROSITE" id="PS50109">
    <property type="entry name" value="HIS_KIN"/>
    <property type="match status" value="1"/>
</dbReference>
<keyword evidence="9" id="KW-0472">Membrane</keyword>
<dbReference type="InterPro" id="IPR005467">
    <property type="entry name" value="His_kinase_dom"/>
</dbReference>
<reference evidence="14 15" key="1">
    <citation type="submission" date="2007-10" db="EMBL/GenBank/DDBJ databases">
        <title>Complete sequence of Desulfococcus oleovorans Hxd3.</title>
        <authorList>
            <consortium name="US DOE Joint Genome Institute"/>
            <person name="Copeland A."/>
            <person name="Lucas S."/>
            <person name="Lapidus A."/>
            <person name="Barry K."/>
            <person name="Glavina del Rio T."/>
            <person name="Dalin E."/>
            <person name="Tice H."/>
            <person name="Pitluck S."/>
            <person name="Kiss H."/>
            <person name="Brettin T."/>
            <person name="Bruce D."/>
            <person name="Detter J.C."/>
            <person name="Han C."/>
            <person name="Schmutz J."/>
            <person name="Larimer F."/>
            <person name="Land M."/>
            <person name="Hauser L."/>
            <person name="Kyrpides N."/>
            <person name="Kim E."/>
            <person name="Wawrik B."/>
            <person name="Richardson P."/>
        </authorList>
    </citation>
    <scope>NUCLEOTIDE SEQUENCE [LARGE SCALE GENOMIC DNA]</scope>
    <source>
        <strain evidence="15">DSM 6200 / JCM 39069 / Hxd3</strain>
    </source>
</reference>
<dbReference type="Gene3D" id="3.40.190.10">
    <property type="entry name" value="Periplasmic binding protein-like II"/>
    <property type="match status" value="2"/>
</dbReference>
<dbReference type="Gene3D" id="3.40.50.2300">
    <property type="match status" value="1"/>
</dbReference>
<evidence type="ECO:0000256" key="4">
    <source>
        <dbReference type="ARBA" id="ARBA00022679"/>
    </source>
</evidence>
<dbReference type="SUPFAM" id="SSF52172">
    <property type="entry name" value="CheY-like"/>
    <property type="match status" value="1"/>
</dbReference>
<dbReference type="SMART" id="SM00387">
    <property type="entry name" value="HATPase_c"/>
    <property type="match status" value="1"/>
</dbReference>
<dbReference type="OrthoDB" id="5409807at2"/>
<dbReference type="InterPro" id="IPR001638">
    <property type="entry name" value="Solute-binding_3/MltF_N"/>
</dbReference>
<dbReference type="PROSITE" id="PS50112">
    <property type="entry name" value="PAS"/>
    <property type="match status" value="1"/>
</dbReference>
<keyword evidence="3 6" id="KW-0597">Phosphoprotein</keyword>
<feature type="domain" description="Response regulatory" evidence="11">
    <location>
        <begin position="982"/>
        <end position="1098"/>
    </location>
</feature>
<evidence type="ECO:0000256" key="7">
    <source>
        <dbReference type="SAM" id="Coils"/>
    </source>
</evidence>
<evidence type="ECO:0000259" key="13">
    <source>
        <dbReference type="PROSITE" id="PS50113"/>
    </source>
</evidence>
<dbReference type="CDD" id="cd00082">
    <property type="entry name" value="HisKA"/>
    <property type="match status" value="1"/>
</dbReference>
<dbReference type="SMART" id="SM00388">
    <property type="entry name" value="HisKA"/>
    <property type="match status" value="1"/>
</dbReference>
<dbReference type="Gene3D" id="1.10.287.130">
    <property type="match status" value="1"/>
</dbReference>
<dbReference type="SMART" id="SM00062">
    <property type="entry name" value="PBPb"/>
    <property type="match status" value="1"/>
</dbReference>
<dbReference type="PROSITE" id="PS50110">
    <property type="entry name" value="RESPONSE_REGULATORY"/>
    <property type="match status" value="1"/>
</dbReference>
<dbReference type="InterPro" id="IPR001789">
    <property type="entry name" value="Sig_transdc_resp-reg_receiver"/>
</dbReference>
<protein>
    <recommendedName>
        <fullName evidence="2">histidine kinase</fullName>
        <ecNumber evidence="2">2.7.13.3</ecNumber>
    </recommendedName>
</protein>
<evidence type="ECO:0000256" key="9">
    <source>
        <dbReference type="SAM" id="Phobius"/>
    </source>
</evidence>
<feature type="coiled-coil region" evidence="7">
    <location>
        <begin position="312"/>
        <end position="342"/>
    </location>
</feature>
<dbReference type="Pfam" id="PF13188">
    <property type="entry name" value="PAS_8"/>
    <property type="match status" value="2"/>
</dbReference>
<dbReference type="Pfam" id="PF02518">
    <property type="entry name" value="HATPase_c"/>
    <property type="match status" value="1"/>
</dbReference>
<evidence type="ECO:0000313" key="14">
    <source>
        <dbReference type="EMBL" id="ABW68503.1"/>
    </source>
</evidence>
<dbReference type="RefSeq" id="WP_012176114.1">
    <property type="nucleotide sequence ID" value="NC_009943.1"/>
</dbReference>
<dbReference type="Pfam" id="PF00512">
    <property type="entry name" value="HisKA"/>
    <property type="match status" value="1"/>
</dbReference>
<dbReference type="InterPro" id="IPR000014">
    <property type="entry name" value="PAS"/>
</dbReference>
<dbReference type="CDD" id="cd01007">
    <property type="entry name" value="PBP2_BvgS_HisK_like"/>
    <property type="match status" value="1"/>
</dbReference>
<dbReference type="Pfam" id="PF00072">
    <property type="entry name" value="Response_reg"/>
    <property type="match status" value="1"/>
</dbReference>
<evidence type="ECO:0000259" key="11">
    <source>
        <dbReference type="PROSITE" id="PS50110"/>
    </source>
</evidence>
<dbReference type="Proteomes" id="UP000008561">
    <property type="component" value="Chromosome"/>
</dbReference>
<dbReference type="InterPro" id="IPR011006">
    <property type="entry name" value="CheY-like_superfamily"/>
</dbReference>
<keyword evidence="15" id="KW-1185">Reference proteome</keyword>
<dbReference type="InterPro" id="IPR004358">
    <property type="entry name" value="Sig_transdc_His_kin-like_C"/>
</dbReference>
<dbReference type="eggNOG" id="COG4191">
    <property type="taxonomic scope" value="Bacteria"/>
</dbReference>
<feature type="domain" description="PAS" evidence="12">
    <location>
        <begin position="588"/>
        <end position="661"/>
    </location>
</feature>
<dbReference type="InterPro" id="IPR036890">
    <property type="entry name" value="HATPase_C_sf"/>
</dbReference>
<evidence type="ECO:0000256" key="5">
    <source>
        <dbReference type="ARBA" id="ARBA00022777"/>
    </source>
</evidence>